<keyword evidence="5" id="KW-0067">ATP-binding</keyword>
<comment type="subcellular location">
    <subcellularLocation>
        <location evidence="1">Membrane</location>
        <topology evidence="1">Multi-pass membrane protein</topology>
    </subcellularLocation>
</comment>
<evidence type="ECO:0000256" key="3">
    <source>
        <dbReference type="ARBA" id="ARBA00022692"/>
    </source>
</evidence>
<evidence type="ECO:0000313" key="10">
    <source>
        <dbReference type="EMBL" id="GMI37737.1"/>
    </source>
</evidence>
<dbReference type="EMBL" id="BRYB01001991">
    <property type="protein sequence ID" value="GMI37737.1"/>
    <property type="molecule type" value="Genomic_DNA"/>
</dbReference>
<dbReference type="PANTHER" id="PTHR48041:SF41">
    <property type="entry name" value="ABC TRANSPORTER G FAMILY"/>
    <property type="match status" value="1"/>
</dbReference>
<dbReference type="Gene3D" id="3.40.50.300">
    <property type="entry name" value="P-loop containing nucleotide triphosphate hydrolases"/>
    <property type="match status" value="1"/>
</dbReference>
<sequence length="596" mass="63908">MLLLPLCAADLAFRNISLAYGPKSILSGLSGSAKEGRLLAIMGPSGSGKTSLLNSLAGRVPEGKKKAPSLLSGERYLAGSPLLPDEALSAAYVKQEDLFFPHQTVQETLSFRVRLSHPELGPKAHADLVGGLLESMSLEGCKDTIVGDARTRGVSGGERKRLSIACQLLSAPGIVLLDEPTSGLDSYQAERLVKAVKRLAEEENKIVACVIHQPSQVVFDMFDDLCLVSGGRLMYFGPAAEAKAHLQSTGYARSETNQVGSAEFLLDAVSVDSEDKEGSLKRIDGFASSVPPPPPLEEASEADGASQKRLALRPRASIFRQFRLLLARSWREATRNKGTLAIKVVQQVMTALIYGSIYQLKDTQSSIFDRFGLLSLVSIGTVNLGMAGTIRAFPKERKLIIAEQESALFSTIPYFMAKAISEIPLSAGLSCLFGAIVYPLVGLDPAPAKFISFLQSTTLISIASQSAGMAISSMSKSADVALALFPPIVVLQIIFDGKNINPANAPRVLSFLPKMSIVRWGWEALSINEFTGLKFSSKERRGRVLDTGESALDQFSIRGPISRATKPLAKILGACWGLSIACLMGTSSRYARMSPP</sequence>
<evidence type="ECO:0000256" key="8">
    <source>
        <dbReference type="SAM" id="MobiDB-lite"/>
    </source>
</evidence>
<name>A0ABQ6N278_9STRA</name>
<keyword evidence="6" id="KW-1133">Transmembrane helix</keyword>
<dbReference type="SUPFAM" id="SSF52540">
    <property type="entry name" value="P-loop containing nucleoside triphosphate hydrolases"/>
    <property type="match status" value="1"/>
</dbReference>
<keyword evidence="11" id="KW-1185">Reference proteome</keyword>
<keyword evidence="3" id="KW-0812">Transmembrane</keyword>
<evidence type="ECO:0000256" key="7">
    <source>
        <dbReference type="ARBA" id="ARBA00023136"/>
    </source>
</evidence>
<dbReference type="InterPro" id="IPR050352">
    <property type="entry name" value="ABCG_transporters"/>
</dbReference>
<accession>A0ABQ6N278</accession>
<keyword evidence="2" id="KW-0813">Transport</keyword>
<feature type="region of interest" description="Disordered" evidence="8">
    <location>
        <begin position="283"/>
        <end position="304"/>
    </location>
</feature>
<dbReference type="PROSITE" id="PS00211">
    <property type="entry name" value="ABC_TRANSPORTER_1"/>
    <property type="match status" value="1"/>
</dbReference>
<dbReference type="PANTHER" id="PTHR48041">
    <property type="entry name" value="ABC TRANSPORTER G FAMILY MEMBER 28"/>
    <property type="match status" value="1"/>
</dbReference>
<evidence type="ECO:0000256" key="2">
    <source>
        <dbReference type="ARBA" id="ARBA00022448"/>
    </source>
</evidence>
<evidence type="ECO:0000313" key="11">
    <source>
        <dbReference type="Proteomes" id="UP001165060"/>
    </source>
</evidence>
<evidence type="ECO:0000259" key="9">
    <source>
        <dbReference type="PROSITE" id="PS50893"/>
    </source>
</evidence>
<organism evidence="10 11">
    <name type="scientific">Tetraparma gracilis</name>
    <dbReference type="NCBI Taxonomy" id="2962635"/>
    <lineage>
        <taxon>Eukaryota</taxon>
        <taxon>Sar</taxon>
        <taxon>Stramenopiles</taxon>
        <taxon>Ochrophyta</taxon>
        <taxon>Bolidophyceae</taxon>
        <taxon>Parmales</taxon>
        <taxon>Triparmaceae</taxon>
        <taxon>Tetraparma</taxon>
    </lineage>
</organism>
<evidence type="ECO:0000256" key="6">
    <source>
        <dbReference type="ARBA" id="ARBA00022989"/>
    </source>
</evidence>
<reference evidence="10 11" key="1">
    <citation type="journal article" date="2023" name="Commun. Biol.">
        <title>Genome analysis of Parmales, the sister group of diatoms, reveals the evolutionary specialization of diatoms from phago-mixotrophs to photoautotrophs.</title>
        <authorList>
            <person name="Ban H."/>
            <person name="Sato S."/>
            <person name="Yoshikawa S."/>
            <person name="Yamada K."/>
            <person name="Nakamura Y."/>
            <person name="Ichinomiya M."/>
            <person name="Sato N."/>
            <person name="Blanc-Mathieu R."/>
            <person name="Endo H."/>
            <person name="Kuwata A."/>
            <person name="Ogata H."/>
        </authorList>
    </citation>
    <scope>NUCLEOTIDE SEQUENCE [LARGE SCALE GENOMIC DNA]</scope>
</reference>
<dbReference type="InterPro" id="IPR003439">
    <property type="entry name" value="ABC_transporter-like_ATP-bd"/>
</dbReference>
<comment type="caution">
    <text evidence="10">The sequence shown here is derived from an EMBL/GenBank/DDBJ whole genome shotgun (WGS) entry which is preliminary data.</text>
</comment>
<dbReference type="InterPro" id="IPR003593">
    <property type="entry name" value="AAA+_ATPase"/>
</dbReference>
<dbReference type="SMART" id="SM00382">
    <property type="entry name" value="AAA"/>
    <property type="match status" value="1"/>
</dbReference>
<proteinExistence type="predicted"/>
<evidence type="ECO:0000256" key="4">
    <source>
        <dbReference type="ARBA" id="ARBA00022741"/>
    </source>
</evidence>
<keyword evidence="7" id="KW-0472">Membrane</keyword>
<dbReference type="Pfam" id="PF01061">
    <property type="entry name" value="ABC2_membrane"/>
    <property type="match status" value="1"/>
</dbReference>
<dbReference type="PROSITE" id="PS50893">
    <property type="entry name" value="ABC_TRANSPORTER_2"/>
    <property type="match status" value="1"/>
</dbReference>
<dbReference type="Pfam" id="PF00005">
    <property type="entry name" value="ABC_tran"/>
    <property type="match status" value="1"/>
</dbReference>
<dbReference type="InterPro" id="IPR017871">
    <property type="entry name" value="ABC_transporter-like_CS"/>
</dbReference>
<keyword evidence="4" id="KW-0547">Nucleotide-binding</keyword>
<dbReference type="InterPro" id="IPR013525">
    <property type="entry name" value="ABC2_TM"/>
</dbReference>
<feature type="domain" description="ABC transporter" evidence="9">
    <location>
        <begin position="11"/>
        <end position="255"/>
    </location>
</feature>
<protein>
    <recommendedName>
        <fullName evidence="9">ABC transporter domain-containing protein</fullName>
    </recommendedName>
</protein>
<dbReference type="Proteomes" id="UP001165060">
    <property type="component" value="Unassembled WGS sequence"/>
</dbReference>
<evidence type="ECO:0000256" key="1">
    <source>
        <dbReference type="ARBA" id="ARBA00004141"/>
    </source>
</evidence>
<dbReference type="InterPro" id="IPR027417">
    <property type="entry name" value="P-loop_NTPase"/>
</dbReference>
<evidence type="ECO:0000256" key="5">
    <source>
        <dbReference type="ARBA" id="ARBA00022840"/>
    </source>
</evidence>
<gene>
    <name evidence="10" type="ORF">TeGR_g463</name>
</gene>